<sequence>MIMLRIRHFIVSALTAFALHPAMGASVQEQAAMAATQAACDAFRLRDLAALERLLAPEFTLISTTAEVQSRAQALQEVRDGDPQYERFENHSMTARVYGDTAVVQGITSLKGRSGGRPFALDVRFTDTLVRTDGRWTIVVSHVTRLPPQVSTN</sequence>
<feature type="chain" id="PRO_5045056313" evidence="1">
    <location>
        <begin position="25"/>
        <end position="153"/>
    </location>
</feature>
<dbReference type="Proteomes" id="UP001180453">
    <property type="component" value="Unassembled WGS sequence"/>
</dbReference>
<feature type="signal peptide" evidence="1">
    <location>
        <begin position="1"/>
        <end position="24"/>
    </location>
</feature>
<organism evidence="3 4">
    <name type="scientific">Roseateles saccharophilus</name>
    <name type="common">Pseudomonas saccharophila</name>
    <dbReference type="NCBI Taxonomy" id="304"/>
    <lineage>
        <taxon>Bacteria</taxon>
        <taxon>Pseudomonadati</taxon>
        <taxon>Pseudomonadota</taxon>
        <taxon>Betaproteobacteria</taxon>
        <taxon>Burkholderiales</taxon>
        <taxon>Sphaerotilaceae</taxon>
        <taxon>Roseateles</taxon>
    </lineage>
</organism>
<dbReference type="Pfam" id="PF14534">
    <property type="entry name" value="DUF4440"/>
    <property type="match status" value="1"/>
</dbReference>
<feature type="domain" description="DUF4440" evidence="2">
    <location>
        <begin position="36"/>
        <end position="138"/>
    </location>
</feature>
<dbReference type="InterPro" id="IPR027843">
    <property type="entry name" value="DUF4440"/>
</dbReference>
<protein>
    <submittedName>
        <fullName evidence="3">Ketosteroid isomerase-like protein</fullName>
    </submittedName>
</protein>
<name>A0ABU1YQ16_ROSSA</name>
<keyword evidence="4" id="KW-1185">Reference proteome</keyword>
<proteinExistence type="predicted"/>
<reference evidence="3 4" key="1">
    <citation type="submission" date="2023-07" db="EMBL/GenBank/DDBJ databases">
        <title>Sorghum-associated microbial communities from plants grown in Nebraska, USA.</title>
        <authorList>
            <person name="Schachtman D."/>
        </authorList>
    </citation>
    <scope>NUCLEOTIDE SEQUENCE [LARGE SCALE GENOMIC DNA]</scope>
    <source>
        <strain evidence="3 4">BE314</strain>
    </source>
</reference>
<dbReference type="InterPro" id="IPR032710">
    <property type="entry name" value="NTF2-like_dom_sf"/>
</dbReference>
<keyword evidence="1" id="KW-0732">Signal</keyword>
<accession>A0ABU1YQ16</accession>
<evidence type="ECO:0000256" key="1">
    <source>
        <dbReference type="SAM" id="SignalP"/>
    </source>
</evidence>
<dbReference type="Gene3D" id="3.10.450.50">
    <property type="match status" value="1"/>
</dbReference>
<evidence type="ECO:0000259" key="2">
    <source>
        <dbReference type="Pfam" id="PF14534"/>
    </source>
</evidence>
<gene>
    <name evidence="3" type="ORF">J2X20_003496</name>
</gene>
<dbReference type="EMBL" id="JAVDXU010000002">
    <property type="protein sequence ID" value="MDR7270838.1"/>
    <property type="molecule type" value="Genomic_DNA"/>
</dbReference>
<evidence type="ECO:0000313" key="3">
    <source>
        <dbReference type="EMBL" id="MDR7270838.1"/>
    </source>
</evidence>
<evidence type="ECO:0000313" key="4">
    <source>
        <dbReference type="Proteomes" id="UP001180453"/>
    </source>
</evidence>
<dbReference type="RefSeq" id="WP_310267149.1">
    <property type="nucleotide sequence ID" value="NZ_JAVDXU010000002.1"/>
</dbReference>
<comment type="caution">
    <text evidence="3">The sequence shown here is derived from an EMBL/GenBank/DDBJ whole genome shotgun (WGS) entry which is preliminary data.</text>
</comment>
<dbReference type="SUPFAM" id="SSF54427">
    <property type="entry name" value="NTF2-like"/>
    <property type="match status" value="1"/>
</dbReference>